<evidence type="ECO:0000313" key="2">
    <source>
        <dbReference type="Proteomes" id="UP001156870"/>
    </source>
</evidence>
<dbReference type="RefSeq" id="WP_232594634.1">
    <property type="nucleotide sequence ID" value="NZ_BSPD01000054.1"/>
</dbReference>
<reference evidence="1 2" key="1">
    <citation type="journal article" date="2014" name="Int. J. Syst. Evol. Microbiol.">
        <title>Complete genome sequence of Corynebacterium casei LMG S-19264T (=DSM 44701T), isolated from a smear-ripened cheese.</title>
        <authorList>
            <consortium name="US DOE Joint Genome Institute (JGI-PGF)"/>
            <person name="Walter F."/>
            <person name="Albersmeier A."/>
            <person name="Kalinowski J."/>
            <person name="Ruckert C."/>
        </authorList>
    </citation>
    <scope>NUCLEOTIDE SEQUENCE [LARGE SCALE GENOMIC DNA]</scope>
    <source>
        <strain evidence="1 2">NBRC 110095</strain>
    </source>
</reference>
<gene>
    <name evidence="1" type="ORF">GCM10007877_21560</name>
</gene>
<dbReference type="Proteomes" id="UP001156870">
    <property type="component" value="Unassembled WGS sequence"/>
</dbReference>
<accession>A0AA37TAI7</accession>
<comment type="caution">
    <text evidence="1">The sequence shown here is derived from an EMBL/GenBank/DDBJ whole genome shotgun (WGS) entry which is preliminary data.</text>
</comment>
<sequence length="67" mass="7772">MKRRHFLWGMCSLPAFTQGKAQARSSDHDRLEFHGKPLDRQGKYFTVNGWVVTKAELDAMKEGRHVI</sequence>
<dbReference type="AlphaFoldDB" id="A0AA37TAI7"/>
<name>A0AA37TAI7_9GAMM</name>
<organism evidence="1 2">
    <name type="scientific">Marinibactrum halimedae</name>
    <dbReference type="NCBI Taxonomy" id="1444977"/>
    <lineage>
        <taxon>Bacteria</taxon>
        <taxon>Pseudomonadati</taxon>
        <taxon>Pseudomonadota</taxon>
        <taxon>Gammaproteobacteria</taxon>
        <taxon>Cellvibrionales</taxon>
        <taxon>Cellvibrionaceae</taxon>
        <taxon>Marinibactrum</taxon>
    </lineage>
</organism>
<evidence type="ECO:0000313" key="1">
    <source>
        <dbReference type="EMBL" id="GLS26440.1"/>
    </source>
</evidence>
<keyword evidence="2" id="KW-1185">Reference proteome</keyword>
<protein>
    <submittedName>
        <fullName evidence="1">Uncharacterized protein</fullName>
    </submittedName>
</protein>
<dbReference type="EMBL" id="BSPD01000054">
    <property type="protein sequence ID" value="GLS26440.1"/>
    <property type="molecule type" value="Genomic_DNA"/>
</dbReference>
<proteinExistence type="predicted"/>